<name>A0A395JES5_9GAMM</name>
<dbReference type="SMART" id="SM01080">
    <property type="entry name" value="CHASE2"/>
    <property type="match status" value="1"/>
</dbReference>
<dbReference type="GO" id="GO:0006171">
    <property type="term" value="P:cAMP biosynthetic process"/>
    <property type="evidence" value="ECO:0007669"/>
    <property type="project" value="TreeGrafter"/>
</dbReference>
<dbReference type="InParanoid" id="A0A395JES5"/>
<gene>
    <name evidence="3" type="ORF">DFR28_10922</name>
</gene>
<organism evidence="3 4">
    <name type="scientific">Arenicella xantha</name>
    <dbReference type="NCBI Taxonomy" id="644221"/>
    <lineage>
        <taxon>Bacteria</taxon>
        <taxon>Pseudomonadati</taxon>
        <taxon>Pseudomonadota</taxon>
        <taxon>Gammaproteobacteria</taxon>
        <taxon>Arenicellales</taxon>
        <taxon>Arenicellaceae</taxon>
        <taxon>Arenicella</taxon>
    </lineage>
</organism>
<dbReference type="Gene3D" id="3.30.70.1230">
    <property type="entry name" value="Nucleotide cyclase"/>
    <property type="match status" value="1"/>
</dbReference>
<dbReference type="Proteomes" id="UP000253083">
    <property type="component" value="Unassembled WGS sequence"/>
</dbReference>
<protein>
    <submittedName>
        <fullName evidence="3">Adenylate cyclase</fullName>
    </submittedName>
</protein>
<sequence length="753" mass="83680">MFRKSGGRILVGLALTCVFLAWERNMIELPIIDRLELIAYDTRLAATVPNEDVDPRIVIIDIDEESLVAEGHWPWNRVKLAQLVETLFDVYQIDLLGFDVVFAERDSSEEMELLESLAMETEDTEFLTRFQDYKPYINPDQAFARALNGRQVIMGYYFDKSSVRSTRTGALVDPLFAKGTPYYEMLTLQQKAIGADGAEKLVDANVTSYTANVPELQENALGGGFYSIPSQDRDGILRRIQLLEKFDGGIYESLSLALARHYMVSEVELITAFDERNQEVVEGLDIGTGRIPIDAQGTSYIPYSGRAYSFRYVSATDILNQTVENPEDLQFVIGILGTTAAGLVDLRNTPLQQNNYPGVEVHAATIAGLLDDNFRSRPYYAATAEFLSILVLGLLLSIALPASGATVQTLLWLGSSTAVIAGNMYLWTAENTILAIAPMLMLATSLYMVNMAYGYFFESRNKAKLSGLFGQYIPPELVDEMSKNPDSYDLEAKKAELSVLFTDVRGFTTIAEGLDPKSLSQLMNELLSPMTRIVHDNKGTIDKYMGDAMMAFWGAPIENPDHASAAVSSGLKMLDELEELNRHFAERQWPEVKIGIGVNTGDMNVGNMGSEFRMAYTVLGDAVNLGARVEGLTKNYGVLFIVTESTAAAAPEFEYRRLDIVRVKGKAEPVTILEPMGQAGMVSQAEISERDQYHAALDEYLNQQFESALNQFSVLAKADPERMLYQIYIERCQQLVKQPPGVDWDGVVTFTTK</sequence>
<dbReference type="SMART" id="SM00044">
    <property type="entry name" value="CYCc"/>
    <property type="match status" value="1"/>
</dbReference>
<keyword evidence="1" id="KW-0472">Membrane</keyword>
<dbReference type="PANTHER" id="PTHR43081">
    <property type="entry name" value="ADENYLATE CYCLASE, TERMINAL-DIFFERENTIATION SPECIFIC-RELATED"/>
    <property type="match status" value="1"/>
</dbReference>
<dbReference type="OrthoDB" id="9806704at2"/>
<dbReference type="InterPro" id="IPR007890">
    <property type="entry name" value="CHASE2"/>
</dbReference>
<dbReference type="PANTHER" id="PTHR43081:SF1">
    <property type="entry name" value="ADENYLATE CYCLASE, TERMINAL-DIFFERENTIATION SPECIFIC"/>
    <property type="match status" value="1"/>
</dbReference>
<dbReference type="Pfam" id="PF00211">
    <property type="entry name" value="Guanylate_cyc"/>
    <property type="match status" value="1"/>
</dbReference>
<keyword evidence="4" id="KW-1185">Reference proteome</keyword>
<dbReference type="Pfam" id="PF05226">
    <property type="entry name" value="CHASE2"/>
    <property type="match status" value="1"/>
</dbReference>
<evidence type="ECO:0000313" key="4">
    <source>
        <dbReference type="Proteomes" id="UP000253083"/>
    </source>
</evidence>
<dbReference type="GO" id="GO:0004016">
    <property type="term" value="F:adenylate cyclase activity"/>
    <property type="evidence" value="ECO:0007669"/>
    <property type="project" value="UniProtKB-ARBA"/>
</dbReference>
<dbReference type="InterPro" id="IPR050697">
    <property type="entry name" value="Adenylyl/Guanylyl_Cyclase_3/4"/>
</dbReference>
<dbReference type="SUPFAM" id="SSF55073">
    <property type="entry name" value="Nucleotide cyclase"/>
    <property type="match status" value="1"/>
</dbReference>
<dbReference type="PROSITE" id="PS50125">
    <property type="entry name" value="GUANYLATE_CYCLASE_2"/>
    <property type="match status" value="1"/>
</dbReference>
<evidence type="ECO:0000259" key="2">
    <source>
        <dbReference type="PROSITE" id="PS50125"/>
    </source>
</evidence>
<feature type="domain" description="Guanylate cyclase" evidence="2">
    <location>
        <begin position="498"/>
        <end position="630"/>
    </location>
</feature>
<feature type="transmembrane region" description="Helical" evidence="1">
    <location>
        <begin position="433"/>
        <end position="456"/>
    </location>
</feature>
<dbReference type="EMBL" id="QNRT01000009">
    <property type="protein sequence ID" value="RBP47150.1"/>
    <property type="molecule type" value="Genomic_DNA"/>
</dbReference>
<accession>A0A395JES5</accession>
<dbReference type="GO" id="GO:0035556">
    <property type="term" value="P:intracellular signal transduction"/>
    <property type="evidence" value="ECO:0007669"/>
    <property type="project" value="InterPro"/>
</dbReference>
<keyword evidence="1" id="KW-1133">Transmembrane helix</keyword>
<dbReference type="InterPro" id="IPR029787">
    <property type="entry name" value="Nucleotide_cyclase"/>
</dbReference>
<dbReference type="AlphaFoldDB" id="A0A395JES5"/>
<feature type="transmembrane region" description="Helical" evidence="1">
    <location>
        <begin position="409"/>
        <end position="427"/>
    </location>
</feature>
<dbReference type="RefSeq" id="WP_113955872.1">
    <property type="nucleotide sequence ID" value="NZ_QNRT01000009.1"/>
</dbReference>
<feature type="transmembrane region" description="Helical" evidence="1">
    <location>
        <begin position="379"/>
        <end position="402"/>
    </location>
</feature>
<keyword evidence="1" id="KW-0812">Transmembrane</keyword>
<dbReference type="CDD" id="cd07302">
    <property type="entry name" value="CHD"/>
    <property type="match status" value="1"/>
</dbReference>
<evidence type="ECO:0000256" key="1">
    <source>
        <dbReference type="SAM" id="Phobius"/>
    </source>
</evidence>
<reference evidence="3 4" key="1">
    <citation type="submission" date="2018-06" db="EMBL/GenBank/DDBJ databases">
        <title>Genomic Encyclopedia of Type Strains, Phase IV (KMG-IV): sequencing the most valuable type-strain genomes for metagenomic binning, comparative biology and taxonomic classification.</title>
        <authorList>
            <person name="Goeker M."/>
        </authorList>
    </citation>
    <scope>NUCLEOTIDE SEQUENCE [LARGE SCALE GENOMIC DNA]</scope>
    <source>
        <strain evidence="3 4">DSM 24032</strain>
    </source>
</reference>
<evidence type="ECO:0000313" key="3">
    <source>
        <dbReference type="EMBL" id="RBP47150.1"/>
    </source>
</evidence>
<proteinExistence type="predicted"/>
<comment type="caution">
    <text evidence="3">The sequence shown here is derived from an EMBL/GenBank/DDBJ whole genome shotgun (WGS) entry which is preliminary data.</text>
</comment>
<dbReference type="InterPro" id="IPR001054">
    <property type="entry name" value="A/G_cyclase"/>
</dbReference>